<keyword evidence="2" id="KW-1185">Reference proteome</keyword>
<dbReference type="PANTHER" id="PTHR38455:SF1">
    <property type="entry name" value="DUF951 DOMAIN-CONTAINING PROTEIN"/>
    <property type="match status" value="1"/>
</dbReference>
<evidence type="ECO:0000313" key="2">
    <source>
        <dbReference type="Proteomes" id="UP000593890"/>
    </source>
</evidence>
<dbReference type="Proteomes" id="UP000593890">
    <property type="component" value="Chromosome"/>
</dbReference>
<evidence type="ECO:0008006" key="3">
    <source>
        <dbReference type="Google" id="ProtNLM"/>
    </source>
</evidence>
<organism evidence="1 2">
    <name type="scientific">Solibaculum mannosilyticum</name>
    <dbReference type="NCBI Taxonomy" id="2780922"/>
    <lineage>
        <taxon>Bacteria</taxon>
        <taxon>Bacillati</taxon>
        <taxon>Bacillota</taxon>
        <taxon>Clostridia</taxon>
        <taxon>Eubacteriales</taxon>
        <taxon>Oscillospiraceae</taxon>
        <taxon>Solibaculum</taxon>
    </lineage>
</organism>
<sequence length="63" mass="7269">MDVQIGDILEMRKNHPCGGNLFLVLRSGMDFRIRCQKCGREVMVPRAKAERNIKKIIRPEDKG</sequence>
<gene>
    <name evidence="1" type="ORF">C12CBH8_06620</name>
</gene>
<protein>
    <recommendedName>
        <fullName evidence="3">DUF951 domain-containing protein</fullName>
    </recommendedName>
</protein>
<evidence type="ECO:0000313" key="1">
    <source>
        <dbReference type="EMBL" id="BCI60023.1"/>
    </source>
</evidence>
<dbReference type="PIRSF" id="PIRSF037263">
    <property type="entry name" value="DUF951_bac"/>
    <property type="match status" value="1"/>
</dbReference>
<dbReference type="RefSeq" id="WP_090266742.1">
    <property type="nucleotide sequence ID" value="NZ_AP023321.1"/>
</dbReference>
<accession>A0A7I8D470</accession>
<dbReference type="KEGG" id="sman:C12CBH8_06620"/>
<dbReference type="InterPro" id="IPR009296">
    <property type="entry name" value="DUF951"/>
</dbReference>
<dbReference type="PANTHER" id="PTHR38455">
    <property type="entry name" value="HYPOTHETICAL CYTOSOLIC PROTEIN"/>
    <property type="match status" value="1"/>
</dbReference>
<dbReference type="AlphaFoldDB" id="A0A7I8D470"/>
<proteinExistence type="predicted"/>
<reference evidence="2" key="1">
    <citation type="submission" date="2020-07" db="EMBL/GenBank/DDBJ databases">
        <title>Complete genome sequencing of Clostridia bacterium strain 12CBH8.</title>
        <authorList>
            <person name="Sakamoto M."/>
            <person name="Murakami T."/>
            <person name="Mori H."/>
        </authorList>
    </citation>
    <scope>NUCLEOTIDE SEQUENCE [LARGE SCALE GENOMIC DNA]</scope>
    <source>
        <strain evidence="2">12CBH8</strain>
    </source>
</reference>
<dbReference type="Pfam" id="PF06107">
    <property type="entry name" value="DUF951"/>
    <property type="match status" value="1"/>
</dbReference>
<dbReference type="EMBL" id="AP023321">
    <property type="protein sequence ID" value="BCI60023.1"/>
    <property type="molecule type" value="Genomic_DNA"/>
</dbReference>
<name>A0A7I8D470_9FIRM</name>